<dbReference type="AlphaFoldDB" id="A0A835MPH9"/>
<dbReference type="OrthoDB" id="784633at2759"/>
<keyword evidence="2" id="KW-0472">Membrane</keyword>
<feature type="compositionally biased region" description="Polar residues" evidence="1">
    <location>
        <begin position="262"/>
        <end position="278"/>
    </location>
</feature>
<evidence type="ECO:0000313" key="3">
    <source>
        <dbReference type="EMBL" id="KAF9664883.1"/>
    </source>
</evidence>
<sequence length="278" mass="30475">MNELNNLGTVLAVVFSVCLAALVFEILYVLWFRRRFRGRNADGEFGSSSDSFYPTPSKELLYFFCWNNQTTRIEPDSKTPPEASAVAPPVPVDGADALVEEMLKLQGMHGTSIVFSTIKEEEMEVTKNDESSITNEPVENKRWEKSSGDFCFEGAAANDVIVEVDHVVVEVDDEAVEVHHVVVEVDDELVEVDDVVVEVDDEAVEVHHVVVEVDDVTTPFWTPCASPQHCYTPAPSPPRVGNLSRKNSGTGNAVSVAVSGDSGENTTKSFVSIETHSL</sequence>
<name>A0A835MPH9_9ROSI</name>
<keyword evidence="2" id="KW-1133">Transmembrane helix</keyword>
<proteinExistence type="predicted"/>
<dbReference type="EMBL" id="JADGMS010000016">
    <property type="protein sequence ID" value="KAF9664883.1"/>
    <property type="molecule type" value="Genomic_DNA"/>
</dbReference>
<evidence type="ECO:0000256" key="2">
    <source>
        <dbReference type="SAM" id="Phobius"/>
    </source>
</evidence>
<dbReference type="InterPro" id="IPR045884">
    <property type="entry name" value="At5g59350-like"/>
</dbReference>
<dbReference type="PANTHER" id="PTHR34054">
    <property type="entry name" value="EXPRESSED PROTEIN"/>
    <property type="match status" value="1"/>
</dbReference>
<organism evidence="3 4">
    <name type="scientific">Salix dunnii</name>
    <dbReference type="NCBI Taxonomy" id="1413687"/>
    <lineage>
        <taxon>Eukaryota</taxon>
        <taxon>Viridiplantae</taxon>
        <taxon>Streptophyta</taxon>
        <taxon>Embryophyta</taxon>
        <taxon>Tracheophyta</taxon>
        <taxon>Spermatophyta</taxon>
        <taxon>Magnoliopsida</taxon>
        <taxon>eudicotyledons</taxon>
        <taxon>Gunneridae</taxon>
        <taxon>Pentapetalae</taxon>
        <taxon>rosids</taxon>
        <taxon>fabids</taxon>
        <taxon>Malpighiales</taxon>
        <taxon>Salicaceae</taxon>
        <taxon>Saliceae</taxon>
        <taxon>Salix</taxon>
    </lineage>
</organism>
<keyword evidence="2" id="KW-0812">Transmembrane</keyword>
<evidence type="ECO:0000313" key="4">
    <source>
        <dbReference type="Proteomes" id="UP000657918"/>
    </source>
</evidence>
<feature type="region of interest" description="Disordered" evidence="1">
    <location>
        <begin position="235"/>
        <end position="278"/>
    </location>
</feature>
<comment type="caution">
    <text evidence="3">The sequence shown here is derived from an EMBL/GenBank/DDBJ whole genome shotgun (WGS) entry which is preliminary data.</text>
</comment>
<keyword evidence="4" id="KW-1185">Reference proteome</keyword>
<dbReference type="PANTHER" id="PTHR34054:SF4">
    <property type="entry name" value="PROTEIN, PUTATIVE-RELATED"/>
    <property type="match status" value="1"/>
</dbReference>
<protein>
    <submittedName>
        <fullName evidence="3">Uncharacterized protein</fullName>
    </submittedName>
</protein>
<gene>
    <name evidence="3" type="ORF">SADUNF_Sadunf16G0064300</name>
</gene>
<reference evidence="3 4" key="1">
    <citation type="submission" date="2020-10" db="EMBL/GenBank/DDBJ databases">
        <title>Plant Genome Project.</title>
        <authorList>
            <person name="Zhang R.-G."/>
        </authorList>
    </citation>
    <scope>NUCLEOTIDE SEQUENCE [LARGE SCALE GENOMIC DNA]</scope>
    <source>
        <strain evidence="3">FAFU-HL-1</strain>
        <tissue evidence="3">Leaf</tissue>
    </source>
</reference>
<feature type="transmembrane region" description="Helical" evidence="2">
    <location>
        <begin position="6"/>
        <end position="31"/>
    </location>
</feature>
<dbReference type="Proteomes" id="UP000657918">
    <property type="component" value="Chromosome 16"/>
</dbReference>
<evidence type="ECO:0000256" key="1">
    <source>
        <dbReference type="SAM" id="MobiDB-lite"/>
    </source>
</evidence>
<feature type="compositionally biased region" description="Polar residues" evidence="1">
    <location>
        <begin position="244"/>
        <end position="253"/>
    </location>
</feature>
<accession>A0A835MPH9</accession>